<evidence type="ECO:0008006" key="3">
    <source>
        <dbReference type="Google" id="ProtNLM"/>
    </source>
</evidence>
<evidence type="ECO:0000313" key="1">
    <source>
        <dbReference type="EMBL" id="SUO03479.1"/>
    </source>
</evidence>
<proteinExistence type="predicted"/>
<accession>A0A380LHY4</accession>
<dbReference type="SUPFAM" id="SSF116965">
    <property type="entry name" value="Hypothetical protein MPN330"/>
    <property type="match status" value="1"/>
</dbReference>
<dbReference type="GeneID" id="77461332"/>
<protein>
    <recommendedName>
        <fullName evidence="3">DUF3196 domain-containing protein</fullName>
    </recommendedName>
</protein>
<dbReference type="RefSeq" id="WP_022789674.1">
    <property type="nucleotide sequence ID" value="NZ_CAUWMU010000042.1"/>
</dbReference>
<dbReference type="OrthoDB" id="1645547at2"/>
<reference evidence="1 2" key="1">
    <citation type="submission" date="2018-06" db="EMBL/GenBank/DDBJ databases">
        <authorList>
            <consortium name="Pathogen Informatics"/>
            <person name="Doyle S."/>
        </authorList>
    </citation>
    <scope>NUCLEOTIDE SEQUENCE [LARGE SCALE GENOMIC DNA]</scope>
    <source>
        <strain evidence="1 2">NCTC11087</strain>
    </source>
</reference>
<dbReference type="Proteomes" id="UP000255523">
    <property type="component" value="Unassembled WGS sequence"/>
</dbReference>
<name>A0A380LHY4_9FIRM</name>
<keyword evidence="2" id="KW-1185">Reference proteome</keyword>
<organism evidence="1 2">
    <name type="scientific">Faecalicoccus pleomorphus</name>
    <dbReference type="NCBI Taxonomy" id="1323"/>
    <lineage>
        <taxon>Bacteria</taxon>
        <taxon>Bacillati</taxon>
        <taxon>Bacillota</taxon>
        <taxon>Erysipelotrichia</taxon>
        <taxon>Erysipelotrichales</taxon>
        <taxon>Erysipelotrichaceae</taxon>
        <taxon>Faecalicoccus</taxon>
    </lineage>
</organism>
<evidence type="ECO:0000313" key="2">
    <source>
        <dbReference type="Proteomes" id="UP000255523"/>
    </source>
</evidence>
<dbReference type="AlphaFoldDB" id="A0A380LHY4"/>
<dbReference type="EMBL" id="UHFX01000003">
    <property type="protein sequence ID" value="SUO03479.1"/>
    <property type="molecule type" value="Genomic_DNA"/>
</dbReference>
<sequence>MNSYYQSLIAEIQKKIDGKAYQEAYDLIHQEISLPYVPQDCLAILESYQQECLPHIRKEHTLGMDTILSWIYEDPSKQEQVIPFMKDLNLRQYTREVQDLLNAELLDESKGELIEYLMEQKIDTPFKIEKNGLDITFIPSSILLEEIDPVVLEVRAILDAWFSNDDPAFLNFCMTLLHQEILIRRPFDLSEEEALPIAKAIVRLVYAALMRDDELEDFTEKKDLTKVQDTILWIERRGEFK</sequence>
<gene>
    <name evidence="1" type="ORF">NCTC11087_00341</name>
</gene>